<sequence>MTKADLVLFLANFLYFFPFGRRKRTIHARPSAPLVLSATTPFLRFSFPIVQAEPLETTVRENKVQVLSHTGLVWSRVQVTFRTETQRDVHAHDCIEH</sequence>
<dbReference type="AlphaFoldDB" id="A0A316YIX3"/>
<gene>
    <name evidence="1" type="ORF">FA10DRAFT_152959</name>
</gene>
<dbReference type="Proteomes" id="UP000245768">
    <property type="component" value="Unassembled WGS sequence"/>
</dbReference>
<evidence type="ECO:0000313" key="1">
    <source>
        <dbReference type="EMBL" id="PWN88043.1"/>
    </source>
</evidence>
<dbReference type="EMBL" id="KZ819638">
    <property type="protein sequence ID" value="PWN88043.1"/>
    <property type="molecule type" value="Genomic_DNA"/>
</dbReference>
<evidence type="ECO:0000313" key="2">
    <source>
        <dbReference type="Proteomes" id="UP000245768"/>
    </source>
</evidence>
<keyword evidence="2" id="KW-1185">Reference proteome</keyword>
<dbReference type="GeneID" id="37040028"/>
<reference evidence="1 2" key="1">
    <citation type="journal article" date="2018" name="Mol. Biol. Evol.">
        <title>Broad Genomic Sampling Reveals a Smut Pathogenic Ancestry of the Fungal Clade Ustilaginomycotina.</title>
        <authorList>
            <person name="Kijpornyongpan T."/>
            <person name="Mondo S.J."/>
            <person name="Barry K."/>
            <person name="Sandor L."/>
            <person name="Lee J."/>
            <person name="Lipzen A."/>
            <person name="Pangilinan J."/>
            <person name="LaButti K."/>
            <person name="Hainaut M."/>
            <person name="Henrissat B."/>
            <person name="Grigoriev I.V."/>
            <person name="Spatafora J.W."/>
            <person name="Aime M.C."/>
        </authorList>
    </citation>
    <scope>NUCLEOTIDE SEQUENCE [LARGE SCALE GENOMIC DNA]</scope>
    <source>
        <strain evidence="1 2">MCA 4198</strain>
    </source>
</reference>
<dbReference type="InParanoid" id="A0A316YIX3"/>
<organism evidence="1 2">
    <name type="scientific">Acaromyces ingoldii</name>
    <dbReference type="NCBI Taxonomy" id="215250"/>
    <lineage>
        <taxon>Eukaryota</taxon>
        <taxon>Fungi</taxon>
        <taxon>Dikarya</taxon>
        <taxon>Basidiomycota</taxon>
        <taxon>Ustilaginomycotina</taxon>
        <taxon>Exobasidiomycetes</taxon>
        <taxon>Exobasidiales</taxon>
        <taxon>Cryptobasidiaceae</taxon>
        <taxon>Acaromyces</taxon>
    </lineage>
</organism>
<protein>
    <submittedName>
        <fullName evidence="1">Uncharacterized protein</fullName>
    </submittedName>
</protein>
<name>A0A316YIX3_9BASI</name>
<dbReference type="RefSeq" id="XP_025375241.1">
    <property type="nucleotide sequence ID" value="XM_025518112.1"/>
</dbReference>
<proteinExistence type="predicted"/>
<accession>A0A316YIX3</accession>